<dbReference type="Proteomes" id="UP000558688">
    <property type="component" value="Unassembled WGS sequence"/>
</dbReference>
<evidence type="ECO:0000313" key="1">
    <source>
        <dbReference type="EMBL" id="KAF5260353.1"/>
    </source>
</evidence>
<protein>
    <submittedName>
        <fullName evidence="1">Uncharacterized protein</fullName>
    </submittedName>
</protein>
<proteinExistence type="predicted"/>
<evidence type="ECO:0000313" key="2">
    <source>
        <dbReference type="Proteomes" id="UP000558688"/>
    </source>
</evidence>
<dbReference type="EMBL" id="JAAFOW010001501">
    <property type="protein sequence ID" value="KAF5260353.1"/>
    <property type="molecule type" value="Genomic_DNA"/>
</dbReference>
<reference evidence="1" key="1">
    <citation type="submission" date="2020-02" db="EMBL/GenBank/DDBJ databases">
        <title>Identification and distribution of gene clusters putatively required for synthesis of sphingolipid metabolism inhibitors in phylogenetically diverse species of the filamentous fungus Fusarium.</title>
        <authorList>
            <person name="Kim H.-S."/>
            <person name="Busman M."/>
            <person name="Brown D.W."/>
            <person name="Divon H."/>
            <person name="Uhlig S."/>
            <person name="Proctor R.H."/>
        </authorList>
    </citation>
    <scope>NUCLEOTIDE SEQUENCE [LARGE SCALE GENOMIC DNA]</scope>
    <source>
        <strain evidence="1">NRRL 39464</strain>
    </source>
</reference>
<accession>A0A8H5A7N9</accession>
<name>A0A8H5A7N9_FUSOX</name>
<sequence length="162" mass="18653">MASSELGLLPSFQPSQIKLDYTSDQQLEPGDADQFFEADFLRARIQLTLMKAEADIFIDIWRSIRDDIPDGERRCFILLLRPFFLKQITYIVSDEPSEPFQDHNLKVLSDTYIRAARSNLSIEIGLWQRERIGKLSRSMSISTVLITTSTAKFEIAYIFPQA</sequence>
<organism evidence="1 2">
    <name type="scientific">Fusarium oxysporum</name>
    <name type="common">Fusarium vascular wilt</name>
    <dbReference type="NCBI Taxonomy" id="5507"/>
    <lineage>
        <taxon>Eukaryota</taxon>
        <taxon>Fungi</taxon>
        <taxon>Dikarya</taxon>
        <taxon>Ascomycota</taxon>
        <taxon>Pezizomycotina</taxon>
        <taxon>Sordariomycetes</taxon>
        <taxon>Hypocreomycetidae</taxon>
        <taxon>Hypocreales</taxon>
        <taxon>Nectriaceae</taxon>
        <taxon>Fusarium</taxon>
        <taxon>Fusarium oxysporum species complex</taxon>
    </lineage>
</organism>
<gene>
    <name evidence="1" type="ORF">FOXYS1_8997</name>
</gene>
<dbReference type="AlphaFoldDB" id="A0A8H5A7N9"/>
<comment type="caution">
    <text evidence="1">The sequence shown here is derived from an EMBL/GenBank/DDBJ whole genome shotgun (WGS) entry which is preliminary data.</text>
</comment>